<proteinExistence type="predicted"/>
<dbReference type="PANTHER" id="PTHR33119">
    <property type="entry name" value="IFI3P"/>
    <property type="match status" value="1"/>
</dbReference>
<gene>
    <name evidence="2" type="ORF">BRAN1462_LOCUS14213</name>
</gene>
<dbReference type="PANTHER" id="PTHR33119:SF1">
    <property type="entry name" value="FE2OG DIOXYGENASE DOMAIN-CONTAINING PROTEIN"/>
    <property type="match status" value="1"/>
</dbReference>
<name>A0A7S2J3Y0_9DINO</name>
<dbReference type="InterPro" id="IPR049192">
    <property type="entry name" value="DUF4246_C"/>
</dbReference>
<feature type="domain" description="DUF4246" evidence="1">
    <location>
        <begin position="336"/>
        <end position="493"/>
    </location>
</feature>
<sequence>MAAQEVGTSRQAYEQVLLDRMLPVDGEFPVRPDSDCDDDAYDDRDEVPECAITRNTQAFTLQRQQDELVGSTMAGDEAFRFIIQAGLTAQELRSQVGQALGIDARSIDVLAHGGPVGDSIVVDIDAVVMKSTTARPTVFVCNYSGWDDDEPTLGEGAVPVRESLTNGIFQALIEPRKFVTQHEGAAWHVYGKDAIFVAAKRGCYIRPLGTFPAPPTWPLPAGGRQWGGPHCDVWSASVDLPHVQDVLEAHAALTNDRPLPRYQMVVDPNRFVREDSSGTAMWVPCEFDVHTNGTVHLVGGSRSHEFPVVAQQAATPVLAAALPLLAKLDRPRLLLADRRIQVVFKAQRIIVPPAVGDCADSEYVGLWHVDGHREHVAAVVLYYYNVSPALDGGDMEFCGREPMDVLGWGDCDNNWAQFKDTSLREALRATDADGSTATPPCRVPVSTGTLLVFSNYQMIHRVLRMVNTCADAEASRDFVALFIIDPAAKPLVSSRCHLAARFLLSRTLQSKCLVEPDPLRVILECLGELPSTACARKTRNRLLLEQLQPQGNFTGIGGVYSTGNGCYTMIGWLHNLLEDDEETDHCECPDHKPPAWTKFCALNLPPETLGRGMSEVFSKDSEELAKRLDTELHEG</sequence>
<dbReference type="AlphaFoldDB" id="A0A7S2J3Y0"/>
<accession>A0A7S2J3Y0</accession>
<feature type="non-terminal residue" evidence="2">
    <location>
        <position position="635"/>
    </location>
</feature>
<dbReference type="Pfam" id="PF14033">
    <property type="entry name" value="DUF4246"/>
    <property type="match status" value="1"/>
</dbReference>
<protein>
    <recommendedName>
        <fullName evidence="1">DUF4246 domain-containing protein</fullName>
    </recommendedName>
</protein>
<reference evidence="2" key="1">
    <citation type="submission" date="2021-01" db="EMBL/GenBank/DDBJ databases">
        <authorList>
            <person name="Corre E."/>
            <person name="Pelletier E."/>
            <person name="Niang G."/>
            <person name="Scheremetjew M."/>
            <person name="Finn R."/>
            <person name="Kale V."/>
            <person name="Holt S."/>
            <person name="Cochrane G."/>
            <person name="Meng A."/>
            <person name="Brown T."/>
            <person name="Cohen L."/>
        </authorList>
    </citation>
    <scope>NUCLEOTIDE SEQUENCE</scope>
    <source>
        <strain evidence="2">RCC3387</strain>
    </source>
</reference>
<evidence type="ECO:0000313" key="2">
    <source>
        <dbReference type="EMBL" id="CAD9536017.1"/>
    </source>
</evidence>
<evidence type="ECO:0000259" key="1">
    <source>
        <dbReference type="Pfam" id="PF14033"/>
    </source>
</evidence>
<dbReference type="EMBL" id="HBGW01022437">
    <property type="protein sequence ID" value="CAD9536017.1"/>
    <property type="molecule type" value="Transcribed_RNA"/>
</dbReference>
<organism evidence="2">
    <name type="scientific">Zooxanthella nutricula</name>
    <dbReference type="NCBI Taxonomy" id="1333877"/>
    <lineage>
        <taxon>Eukaryota</taxon>
        <taxon>Sar</taxon>
        <taxon>Alveolata</taxon>
        <taxon>Dinophyceae</taxon>
        <taxon>Peridiniales</taxon>
        <taxon>Peridiniales incertae sedis</taxon>
        <taxon>Zooxanthella</taxon>
    </lineage>
</organism>
<dbReference type="InterPro" id="IPR025340">
    <property type="entry name" value="DUF4246"/>
</dbReference>